<dbReference type="RefSeq" id="WP_049726796.1">
    <property type="nucleotide sequence ID" value="NZ_CP012154.1"/>
</dbReference>
<gene>
    <name evidence="1" type="ORF">WM2015_2944</name>
</gene>
<proteinExistence type="predicted"/>
<sequence>MSLESFDGGWLALREPIDHRARSRTLENRLVEFLSNAEPLRVVDLGSGRGSNLRHLAPRLGRPQHWTLIDHDAGLLAQARAQLPEEPMLEVQTRVLDLADPRIAFREPVDLITASALLDLVSERWIDRLVESLSEHRLPALLALSVTGERGFLDANGAACDQDEDRRLCAAFNQHQRRPKGLGEQALGPDAIACTAGRLETAGFTVLSAASDWVLDPIREGDRALALALLDDWASAIASLESSDAALVADWRDRRRQALADGGLGLRVGHVDLLALPPA</sequence>
<accession>A0A0K0Y035</accession>
<dbReference type="KEGG" id="wma:WM2015_2944"/>
<evidence type="ECO:0000313" key="1">
    <source>
        <dbReference type="EMBL" id="AKS43299.1"/>
    </source>
</evidence>
<dbReference type="GO" id="GO:0016740">
    <property type="term" value="F:transferase activity"/>
    <property type="evidence" value="ECO:0007669"/>
    <property type="project" value="UniProtKB-KW"/>
</dbReference>
<dbReference type="Proteomes" id="UP000066624">
    <property type="component" value="Chromosome"/>
</dbReference>
<dbReference type="Pfam" id="PF13649">
    <property type="entry name" value="Methyltransf_25"/>
    <property type="match status" value="1"/>
</dbReference>
<dbReference type="EMBL" id="CP012154">
    <property type="protein sequence ID" value="AKS43299.1"/>
    <property type="molecule type" value="Genomic_DNA"/>
</dbReference>
<dbReference type="InterPro" id="IPR041698">
    <property type="entry name" value="Methyltransf_25"/>
</dbReference>
<protein>
    <submittedName>
        <fullName evidence="1">Glycosyl transferase, group 1</fullName>
    </submittedName>
</protein>
<keyword evidence="1" id="KW-0808">Transferase</keyword>
<dbReference type="AlphaFoldDB" id="A0A0K0Y035"/>
<dbReference type="OrthoDB" id="7273451at2"/>
<dbReference type="Gene3D" id="3.40.50.150">
    <property type="entry name" value="Vaccinia Virus protein VP39"/>
    <property type="match status" value="1"/>
</dbReference>
<name>A0A0K0Y035_9GAMM</name>
<reference evidence="1 2" key="1">
    <citation type="submission" date="2015-07" db="EMBL/GenBank/DDBJ databases">
        <authorList>
            <person name="Noorani M."/>
        </authorList>
    </citation>
    <scope>NUCLEOTIDE SEQUENCE [LARGE SCALE GENOMIC DNA]</scope>
    <source>
        <strain evidence="1 2">KCTC 42284</strain>
    </source>
</reference>
<dbReference type="STRING" id="1579979.WM2015_2944"/>
<organism evidence="1 2">
    <name type="scientific">Wenzhouxiangella marina</name>
    <dbReference type="NCBI Taxonomy" id="1579979"/>
    <lineage>
        <taxon>Bacteria</taxon>
        <taxon>Pseudomonadati</taxon>
        <taxon>Pseudomonadota</taxon>
        <taxon>Gammaproteobacteria</taxon>
        <taxon>Chromatiales</taxon>
        <taxon>Wenzhouxiangellaceae</taxon>
        <taxon>Wenzhouxiangella</taxon>
    </lineage>
</organism>
<dbReference type="SUPFAM" id="SSF53335">
    <property type="entry name" value="S-adenosyl-L-methionine-dependent methyltransferases"/>
    <property type="match status" value="1"/>
</dbReference>
<dbReference type="InterPro" id="IPR029063">
    <property type="entry name" value="SAM-dependent_MTases_sf"/>
</dbReference>
<evidence type="ECO:0000313" key="2">
    <source>
        <dbReference type="Proteomes" id="UP000066624"/>
    </source>
</evidence>
<keyword evidence="2" id="KW-1185">Reference proteome</keyword>